<organism evidence="2 3">
    <name type="scientific">Methylobacterium indicum</name>
    <dbReference type="NCBI Taxonomy" id="1775910"/>
    <lineage>
        <taxon>Bacteria</taxon>
        <taxon>Pseudomonadati</taxon>
        <taxon>Pseudomonadota</taxon>
        <taxon>Alphaproteobacteria</taxon>
        <taxon>Hyphomicrobiales</taxon>
        <taxon>Methylobacteriaceae</taxon>
        <taxon>Methylobacterium</taxon>
    </lineage>
</organism>
<evidence type="ECO:0008006" key="4">
    <source>
        <dbReference type="Google" id="ProtNLM"/>
    </source>
</evidence>
<dbReference type="Proteomes" id="UP000663508">
    <property type="component" value="Chromosome"/>
</dbReference>
<reference evidence="2" key="1">
    <citation type="submission" date="2020-11" db="EMBL/GenBank/DDBJ databases">
        <title>Complete genome sequence of a novel pathogenic Methylobacterium strain isolated from rice in Vietnam.</title>
        <authorList>
            <person name="Lai K."/>
            <person name="Okazaki S."/>
            <person name="Higashi K."/>
            <person name="Mori H."/>
            <person name="Toyoda A."/>
            <person name="Kurokawa K."/>
        </authorList>
    </citation>
    <scope>NUCLEOTIDE SEQUENCE</scope>
    <source>
        <strain evidence="2">VL1</strain>
    </source>
</reference>
<protein>
    <recommendedName>
        <fullName evidence="4">Lipoprotein</fullName>
    </recommendedName>
</protein>
<keyword evidence="1" id="KW-0732">Signal</keyword>
<dbReference type="AlphaFoldDB" id="A0A8H8WTU5"/>
<proteinExistence type="predicted"/>
<dbReference type="KEGG" id="mind:mvi_25780"/>
<evidence type="ECO:0000313" key="2">
    <source>
        <dbReference type="EMBL" id="BCM84117.1"/>
    </source>
</evidence>
<evidence type="ECO:0000313" key="3">
    <source>
        <dbReference type="Proteomes" id="UP000663508"/>
    </source>
</evidence>
<gene>
    <name evidence="2" type="ORF">mvi_25780</name>
</gene>
<sequence length="161" mass="18955">MGILRNNLLRKYSLCLVLLMPLCACLDFDDEREDNEIYKLYSTRQGSFDLKISELFPEEWEFVCVMPPGSSPSILLKHLLPDSSDKNLNVADPEDFPDHLWKFILVDKTREKIRLLQLDKRDFTFREEVFCASAKGMKLYFTEKKDSSYGRERSNFLVEVR</sequence>
<accession>A0A8H8WTU5</accession>
<feature type="chain" id="PRO_5034707956" description="Lipoprotein" evidence="1">
    <location>
        <begin position="27"/>
        <end position="161"/>
    </location>
</feature>
<evidence type="ECO:0000256" key="1">
    <source>
        <dbReference type="SAM" id="SignalP"/>
    </source>
</evidence>
<dbReference type="EMBL" id="AP024145">
    <property type="protein sequence ID" value="BCM84117.1"/>
    <property type="molecule type" value="Genomic_DNA"/>
</dbReference>
<name>A0A8H8WTU5_9HYPH</name>
<feature type="signal peptide" evidence="1">
    <location>
        <begin position="1"/>
        <end position="26"/>
    </location>
</feature>
<dbReference type="RefSeq" id="WP_207183085.1">
    <property type="nucleotide sequence ID" value="NZ_AP024145.1"/>
</dbReference>